<organism evidence="1 2">
    <name type="scientific">Sporolactobacillus inulinus</name>
    <dbReference type="NCBI Taxonomy" id="2078"/>
    <lineage>
        <taxon>Bacteria</taxon>
        <taxon>Bacillati</taxon>
        <taxon>Bacillota</taxon>
        <taxon>Bacilli</taxon>
        <taxon>Bacillales</taxon>
        <taxon>Sporolactobacillaceae</taxon>
        <taxon>Sporolactobacillus</taxon>
    </lineage>
</organism>
<sequence length="57" mass="6670">MRCRNIGMSSLKEHRAKKSVISLEMAKHGLHKTCNPIERHLSINKISMWMKLVNRLI</sequence>
<comment type="caution">
    <text evidence="1">The sequence shown here is derived from an EMBL/GenBank/DDBJ whole genome shotgun (WGS) entry which is preliminary data.</text>
</comment>
<evidence type="ECO:0000313" key="1">
    <source>
        <dbReference type="EMBL" id="GAY74855.1"/>
    </source>
</evidence>
<dbReference type="EMBL" id="BEXB01000002">
    <property type="protein sequence ID" value="GAY74855.1"/>
    <property type="molecule type" value="Genomic_DNA"/>
</dbReference>
<proteinExistence type="predicted"/>
<dbReference type="Proteomes" id="UP000319716">
    <property type="component" value="Unassembled WGS sequence"/>
</dbReference>
<accession>A0A4Y1Z758</accession>
<reference evidence="1 2" key="1">
    <citation type="submission" date="2017-11" db="EMBL/GenBank/DDBJ databases">
        <title>Draft Genome Sequence of Sporolactobacillus inulinus NBRC 111894 Isolated from Koso, a Japanese Sugar-Vegetable Fermented Beverage.</title>
        <authorList>
            <person name="Chiou T.Y."/>
            <person name="Oshima K."/>
            <person name="Suda W."/>
            <person name="Hattori M."/>
            <person name="Takahashi T."/>
        </authorList>
    </citation>
    <scope>NUCLEOTIDE SEQUENCE [LARGE SCALE GENOMIC DNA]</scope>
    <source>
        <strain evidence="1 2">NBRC111894</strain>
    </source>
</reference>
<gene>
    <name evidence="1" type="ORF">NBRC111894_409</name>
</gene>
<protein>
    <submittedName>
        <fullName evidence="1">Uncharacterized protein</fullName>
    </submittedName>
</protein>
<evidence type="ECO:0000313" key="2">
    <source>
        <dbReference type="Proteomes" id="UP000319716"/>
    </source>
</evidence>
<name>A0A4Y1Z758_9BACL</name>
<dbReference type="AlphaFoldDB" id="A0A4Y1Z758"/>